<dbReference type="OrthoDB" id="2619345at2"/>
<keyword evidence="1" id="KW-0805">Transcription regulation</keyword>
<evidence type="ECO:0000256" key="2">
    <source>
        <dbReference type="ARBA" id="ARBA00023125"/>
    </source>
</evidence>
<evidence type="ECO:0000313" key="6">
    <source>
        <dbReference type="Proteomes" id="UP000292424"/>
    </source>
</evidence>
<gene>
    <name evidence="5" type="ORF">E0W69_006625</name>
</gene>
<dbReference type="InterPro" id="IPR002577">
    <property type="entry name" value="HTH_HxlR"/>
</dbReference>
<dbReference type="Proteomes" id="UP000292424">
    <property type="component" value="Chromosome"/>
</dbReference>
<dbReference type="KEGG" id="arac:E0W69_006625"/>
<dbReference type="PANTHER" id="PTHR33204:SF29">
    <property type="entry name" value="TRANSCRIPTIONAL REGULATOR"/>
    <property type="match status" value="1"/>
</dbReference>
<evidence type="ECO:0000256" key="1">
    <source>
        <dbReference type="ARBA" id="ARBA00023015"/>
    </source>
</evidence>
<dbReference type="PANTHER" id="PTHR33204">
    <property type="entry name" value="TRANSCRIPTIONAL REGULATOR, MARR FAMILY"/>
    <property type="match status" value="1"/>
</dbReference>
<dbReference type="PROSITE" id="PS51118">
    <property type="entry name" value="HTH_HXLR"/>
    <property type="match status" value="1"/>
</dbReference>
<dbReference type="Pfam" id="PF01638">
    <property type="entry name" value="HxlR"/>
    <property type="match status" value="1"/>
</dbReference>
<dbReference type="GO" id="GO:0003677">
    <property type="term" value="F:DNA binding"/>
    <property type="evidence" value="ECO:0007669"/>
    <property type="project" value="UniProtKB-KW"/>
</dbReference>
<keyword evidence="2" id="KW-0238">DNA-binding</keyword>
<evidence type="ECO:0000256" key="3">
    <source>
        <dbReference type="ARBA" id="ARBA00023163"/>
    </source>
</evidence>
<dbReference type="SUPFAM" id="SSF46785">
    <property type="entry name" value="Winged helix' DNA-binding domain"/>
    <property type="match status" value="1"/>
</dbReference>
<name>A0A5P2FZH5_9BACT</name>
<evidence type="ECO:0000259" key="4">
    <source>
        <dbReference type="PROSITE" id="PS51118"/>
    </source>
</evidence>
<dbReference type="EMBL" id="CP044016">
    <property type="protein sequence ID" value="QES88347.1"/>
    <property type="molecule type" value="Genomic_DNA"/>
</dbReference>
<keyword evidence="3" id="KW-0804">Transcription</keyword>
<keyword evidence="6" id="KW-1185">Reference proteome</keyword>
<reference evidence="5 6" key="1">
    <citation type="submission" date="2019-09" db="EMBL/GenBank/DDBJ databases">
        <title>Complete genome sequence of Arachidicoccus sp. B3-10 isolated from apple orchard soil.</title>
        <authorList>
            <person name="Kim H.S."/>
            <person name="Han K.-I."/>
            <person name="Suh M.K."/>
            <person name="Lee K.C."/>
            <person name="Eom M.K."/>
            <person name="Kim J.-S."/>
            <person name="Kang S.W."/>
            <person name="Sin Y."/>
            <person name="Lee J.-S."/>
        </authorList>
    </citation>
    <scope>NUCLEOTIDE SEQUENCE [LARGE SCALE GENOMIC DNA]</scope>
    <source>
        <strain evidence="5 6">B3-10</strain>
    </source>
</reference>
<evidence type="ECO:0000313" key="5">
    <source>
        <dbReference type="EMBL" id="QES88347.1"/>
    </source>
</evidence>
<dbReference type="AlphaFoldDB" id="A0A5P2FZH5"/>
<organism evidence="5 6">
    <name type="scientific">Rhizosphaericola mali</name>
    <dbReference type="NCBI Taxonomy" id="2545455"/>
    <lineage>
        <taxon>Bacteria</taxon>
        <taxon>Pseudomonadati</taxon>
        <taxon>Bacteroidota</taxon>
        <taxon>Chitinophagia</taxon>
        <taxon>Chitinophagales</taxon>
        <taxon>Chitinophagaceae</taxon>
        <taxon>Rhizosphaericola</taxon>
    </lineage>
</organism>
<proteinExistence type="predicted"/>
<dbReference type="RefSeq" id="WP_131329235.1">
    <property type="nucleotide sequence ID" value="NZ_CP044016.1"/>
</dbReference>
<dbReference type="InterPro" id="IPR036390">
    <property type="entry name" value="WH_DNA-bd_sf"/>
</dbReference>
<feature type="domain" description="HTH hxlR-type" evidence="4">
    <location>
        <begin position="22"/>
        <end position="125"/>
    </location>
</feature>
<accession>A0A5P2FZH5</accession>
<protein>
    <submittedName>
        <fullName evidence="5">Helix-turn-helix transcriptional regulator</fullName>
    </submittedName>
</protein>
<sequence length="128" mass="14710">MPEINEIRKISSATNFLHIAECKKKLMAIHDTMDVISGKWKLSIIACLCYKPMRYSEILREIYGISGKVLSRELKDLEMNQLIKRKVLDIQPISVEYSITDYGATLQKMTEVIADWGIAHRQKIIGVK</sequence>
<dbReference type="InterPro" id="IPR036388">
    <property type="entry name" value="WH-like_DNA-bd_sf"/>
</dbReference>
<dbReference type="Gene3D" id="1.10.10.10">
    <property type="entry name" value="Winged helix-like DNA-binding domain superfamily/Winged helix DNA-binding domain"/>
    <property type="match status" value="1"/>
</dbReference>